<evidence type="ECO:0000313" key="7">
    <source>
        <dbReference type="EMBL" id="CAB4938950.1"/>
    </source>
</evidence>
<dbReference type="InterPro" id="IPR017972">
    <property type="entry name" value="Cyt_P450_CS"/>
</dbReference>
<evidence type="ECO:0000313" key="4">
    <source>
        <dbReference type="EMBL" id="CAB4574707.1"/>
    </source>
</evidence>
<dbReference type="Gene3D" id="1.10.630.10">
    <property type="entry name" value="Cytochrome P450"/>
    <property type="match status" value="1"/>
</dbReference>
<dbReference type="InterPro" id="IPR001128">
    <property type="entry name" value="Cyt_P450"/>
</dbReference>
<evidence type="ECO:0000313" key="2">
    <source>
        <dbReference type="EMBL" id="CAB4329212.1"/>
    </source>
</evidence>
<proteinExistence type="inferred from homology"/>
<gene>
    <name evidence="4" type="ORF">UFOPK1762_00057</name>
    <name evidence="5" type="ORF">UFOPK1906_00036</name>
    <name evidence="6" type="ORF">UFOPK2624_00063</name>
    <name evidence="2" type="ORF">UFOPK3331_00011</name>
    <name evidence="7" type="ORF">UFOPK3785_00041</name>
    <name evidence="8" type="ORF">UFOPK3927_01189</name>
    <name evidence="3" type="ORF">UFOPK4201_02069</name>
    <name evidence="9" type="ORF">UFOPK4371_00011</name>
</gene>
<evidence type="ECO:0000313" key="9">
    <source>
        <dbReference type="EMBL" id="CAB5072447.1"/>
    </source>
</evidence>
<dbReference type="EMBL" id="CAEZXY010000001">
    <property type="protein sequence ID" value="CAB4692529.1"/>
    <property type="molecule type" value="Genomic_DNA"/>
</dbReference>
<dbReference type="GO" id="GO:0005506">
    <property type="term" value="F:iron ion binding"/>
    <property type="evidence" value="ECO:0007669"/>
    <property type="project" value="InterPro"/>
</dbReference>
<dbReference type="Pfam" id="PF00067">
    <property type="entry name" value="p450"/>
    <property type="match status" value="1"/>
</dbReference>
<dbReference type="PANTHER" id="PTHR46696:SF3">
    <property type="entry name" value="PULCHERRIMINIC ACID SYNTHASE"/>
    <property type="match status" value="1"/>
</dbReference>
<dbReference type="SUPFAM" id="SSF48264">
    <property type="entry name" value="Cytochrome P450"/>
    <property type="match status" value="1"/>
</dbReference>
<dbReference type="EMBL" id="CAFBNJ010000001">
    <property type="protein sequence ID" value="CAB4938950.1"/>
    <property type="molecule type" value="Genomic_DNA"/>
</dbReference>
<name>A0A6J7N777_9ZZZZ</name>
<dbReference type="EMBL" id="CAFBOK010000138">
    <property type="protein sequence ID" value="CAB4989006.1"/>
    <property type="molecule type" value="Genomic_DNA"/>
</dbReference>
<evidence type="ECO:0000256" key="1">
    <source>
        <dbReference type="ARBA" id="ARBA00010617"/>
    </source>
</evidence>
<evidence type="ECO:0000313" key="5">
    <source>
        <dbReference type="EMBL" id="CAB4611090.1"/>
    </source>
</evidence>
<dbReference type="GO" id="GO:0020037">
    <property type="term" value="F:heme binding"/>
    <property type="evidence" value="ECO:0007669"/>
    <property type="project" value="InterPro"/>
</dbReference>
<dbReference type="GO" id="GO:0016705">
    <property type="term" value="F:oxidoreductase activity, acting on paired donors, with incorporation or reduction of molecular oxygen"/>
    <property type="evidence" value="ECO:0007669"/>
    <property type="project" value="InterPro"/>
</dbReference>
<dbReference type="EMBL" id="CAEZTY010000001">
    <property type="protein sequence ID" value="CAB4574707.1"/>
    <property type="molecule type" value="Genomic_DNA"/>
</dbReference>
<evidence type="ECO:0000313" key="8">
    <source>
        <dbReference type="EMBL" id="CAB4989006.1"/>
    </source>
</evidence>
<accession>A0A6J7N777</accession>
<dbReference type="PANTHER" id="PTHR46696">
    <property type="entry name" value="P450, PUTATIVE (EUROFUNG)-RELATED"/>
    <property type="match status" value="1"/>
</dbReference>
<dbReference type="EMBL" id="CAEZVC010000001">
    <property type="protein sequence ID" value="CAB4611090.1"/>
    <property type="molecule type" value="Genomic_DNA"/>
</dbReference>
<dbReference type="EMBL" id="CAEUNJ010000146">
    <property type="protein sequence ID" value="CAB4373016.1"/>
    <property type="molecule type" value="Genomic_DNA"/>
</dbReference>
<comment type="similarity">
    <text evidence="1">Belongs to the cytochrome P450 family.</text>
</comment>
<dbReference type="EMBL" id="CAFBRD010000001">
    <property type="protein sequence ID" value="CAB5072447.1"/>
    <property type="molecule type" value="Genomic_DNA"/>
</dbReference>
<dbReference type="AlphaFoldDB" id="A0A6J7N777"/>
<sequence length="422" mass="46619">MSESEELRTHLDPARLRELFDLKGNVYATRGGAFEEDIYPPFAHLRETGPVHEGIPGPLVGFHGAAVFQGLPEPDRPHYSAFDFATCDAVVRDSTNFSSSSHVPGSEEALHESSILNMDGERHHRYRTLVQPSFVPKKAQWWIQNWVQVTVDSLIDSITDAGAADLNVEFFAPIPLLTICGSFGVTIPEALDIRAAVTSDGLGLDRFMQIVHPIIASRRAEPADDLISVLVEAEVTHEDGTRQVLSDNEVLGFAFLLLAAGSGTTWKQMGITMMALLQHPEWLERVREDRSLLRGVIEEGLRWMPTDPVFARYVVNDVTLGGVDIPAGAVLHVCFAEANRDPARWERPDEFDPSRPLQSHLGFGGGPHICIGMHVARAEISTAIDALIDRLPGLRLDPDAPIPQITGMYERGYSSVPVRWDR</sequence>
<dbReference type="EMBL" id="CAESAL010000001">
    <property type="protein sequence ID" value="CAB4329212.1"/>
    <property type="molecule type" value="Genomic_DNA"/>
</dbReference>
<dbReference type="PRINTS" id="PR00359">
    <property type="entry name" value="BP450"/>
</dbReference>
<evidence type="ECO:0000313" key="6">
    <source>
        <dbReference type="EMBL" id="CAB4692529.1"/>
    </source>
</evidence>
<reference evidence="8" key="1">
    <citation type="submission" date="2020-05" db="EMBL/GenBank/DDBJ databases">
        <authorList>
            <person name="Chiriac C."/>
            <person name="Salcher M."/>
            <person name="Ghai R."/>
            <person name="Kavagutti S V."/>
        </authorList>
    </citation>
    <scope>NUCLEOTIDE SEQUENCE</scope>
</reference>
<protein>
    <submittedName>
        <fullName evidence="8">Unannotated protein</fullName>
    </submittedName>
</protein>
<dbReference type="InterPro" id="IPR002397">
    <property type="entry name" value="Cyt_P450_B"/>
</dbReference>
<dbReference type="PROSITE" id="PS00086">
    <property type="entry name" value="CYTOCHROME_P450"/>
    <property type="match status" value="1"/>
</dbReference>
<organism evidence="8">
    <name type="scientific">freshwater metagenome</name>
    <dbReference type="NCBI Taxonomy" id="449393"/>
    <lineage>
        <taxon>unclassified sequences</taxon>
        <taxon>metagenomes</taxon>
        <taxon>ecological metagenomes</taxon>
    </lineage>
</organism>
<dbReference type="InterPro" id="IPR036396">
    <property type="entry name" value="Cyt_P450_sf"/>
</dbReference>
<dbReference type="GO" id="GO:0004497">
    <property type="term" value="F:monooxygenase activity"/>
    <property type="evidence" value="ECO:0007669"/>
    <property type="project" value="InterPro"/>
</dbReference>
<evidence type="ECO:0000313" key="3">
    <source>
        <dbReference type="EMBL" id="CAB4373016.1"/>
    </source>
</evidence>